<feature type="compositionally biased region" description="Acidic residues" evidence="11">
    <location>
        <begin position="447"/>
        <end position="461"/>
    </location>
</feature>
<feature type="region of interest" description="Disordered" evidence="11">
    <location>
        <begin position="738"/>
        <end position="770"/>
    </location>
</feature>
<evidence type="ECO:0000313" key="15">
    <source>
        <dbReference type="Proteomes" id="UP001652621"/>
    </source>
</evidence>
<dbReference type="InterPro" id="IPR014001">
    <property type="entry name" value="Helicase_ATP-bd"/>
</dbReference>
<feature type="compositionally biased region" description="Basic and acidic residues" evidence="11">
    <location>
        <begin position="421"/>
        <end position="435"/>
    </location>
</feature>
<feature type="domain" description="Helicase ATP-binding" evidence="13">
    <location>
        <begin position="878"/>
        <end position="1055"/>
    </location>
</feature>
<dbReference type="eggNOG" id="KOG0351">
    <property type="taxonomic scope" value="Eukaryota"/>
</dbReference>
<dbReference type="PROSITE" id="PS51194">
    <property type="entry name" value="HELICASE_CTER"/>
    <property type="match status" value="1"/>
</dbReference>
<dbReference type="InterPro" id="IPR001650">
    <property type="entry name" value="Helicase_C-like"/>
</dbReference>
<dbReference type="InterPro" id="IPR011545">
    <property type="entry name" value="DEAD/DEAH_box_helicase_dom"/>
</dbReference>
<dbReference type="Gene3D" id="1.10.10.1460">
    <property type="match status" value="1"/>
</dbReference>
<comment type="catalytic activity">
    <reaction evidence="8">
        <text>Couples ATP hydrolysis with the unwinding of duplex DNA by translocating in the 3'-5' direction.</text>
        <dbReference type="EC" id="5.6.2.4"/>
    </reaction>
</comment>
<accession>A0A9J7CL38</accession>
<reference evidence="16" key="1">
    <citation type="submission" date="2025-08" db="UniProtKB">
        <authorList>
            <consortium name="RefSeq"/>
        </authorList>
    </citation>
    <scope>IDENTIFICATION</scope>
    <source>
        <strain evidence="16">Aabys</strain>
        <tissue evidence="16">Whole body</tissue>
    </source>
</reference>
<dbReference type="PROSITE" id="PS50158">
    <property type="entry name" value="ZF_CCHC"/>
    <property type="match status" value="1"/>
</dbReference>
<keyword evidence="6" id="KW-0067">ATP-binding</keyword>
<dbReference type="Gene3D" id="4.10.60.10">
    <property type="entry name" value="Zinc finger, CCHC-type"/>
    <property type="match status" value="1"/>
</dbReference>
<dbReference type="SUPFAM" id="SSF57756">
    <property type="entry name" value="Retrovirus zinc finger-like domains"/>
    <property type="match status" value="1"/>
</dbReference>
<sequence>MDDPVFKQKYQKYKLRVKLWEKDFKKKHGRVPSKYDIREASQEIRDSYKMYYKLKTSFLEDTLNDVLSDDGFDVLEMSQMSQTNGDLDVSLTEESINGGPKLPLDISAIVDTQPVDNHENCNGFSNVQEIPNGSAVFNEPRVLKEFEAVEELDLNKKAWGAKVSMKPEKPELKDEKKDTPRRSLKPNFSAKLLNNSSFSKRNPRKSVSKSNLDSSLRSNNSTLSDTLNSTKDVLPDLETILLQKAKEQQAQNNINANPLLAVDKNRDNIKTQVDEGWLERNAQQNGIAGKTRRSTIKIEQNNNLPTPPRKSIYGLSNIDVSKLQTTVATADSQDEPNKTQLKNLETPPVIGCADEKPHFQEKPVEKNRKVDKKVSNDSDSDSVVGDSEEEVEPPEYRHIVKRRRIVPSTSPKAEVTAPTEAPKKKTTDIVKDEIKPQGTTEPLEHSDEGEDFDAASDEDEEYKQPEVSRRKRAVAKRKTAAKPKKSSPKEKPKPKAKTATAKTRGAKKATKEQLKQQQQEEELEKEETPLDPVDLKYALALESGDITSVPRIKQTDLDKADHLAQEYINKMVPLGGVSNKPIPVTVADEKRAAAKRKLEEKIASGKLNENFVTINIQKKTFVRGKKTINYSKYKKKLWKDKKRVAALTGPNMDMGGCDGGTLKCFTCGQAGHFAQNCKVKGDSLLPLTAQLEEDPSPFPTLEEAERMASQSALAVHSRNISKLPQAANAAIYKNDGLAEEDSGDAEGDGEEEEVATDENSDDDGDNDPAAEDVLMETDDELEGFDMDNAINAKEKNISPIKKYVGHKIPESFLKAAGLDVNDATDSGSSANVPAKMGDVSPIYDLNPDGSVKEVTPEVLEVLRMFGHTNFRKGQDRAVMRILSGMSTLVTLSTGSGKSLCYQLPAYMFSKQKKAITLVISPLVSLMEDQVTGVPHFLRAHCLHTNQTPQQRMKTMQLIADGEIDVLLVSPEAVVSGERSTGFGSILRQLPPIAFACIDEAHCVSQWSHNFRPSYLMICKVLKKNLGVKCVLGLTATATLPTRLSIINHLGILDGEKGIISDIPLPDNLILSVSKDENRDTALLQLLLSKRFESCQSIIIYCTRRDECERVAGFLRTCLQDRKIAEPEKKNKRKRVNWHAEPYHAGMAASRRRTIQNAFMNNELRIVVATIAFGMGINKPDIRAVIHYNMPRNFESYVQEVGRAGRDNKESHCHLFLDANGGDKSELKRHIYANSLDRHVIRKLLQRIFVPCSCDKNLKDGVPIKPLATSSKNSQSDDGNVDASNFGNMHGETDVDVPKPRHHICPGHEIGFSIDQTVEALDIPAENISTLLCYMELDNRWSMHVLSSAYIKAKIISYGGPKYLKHAAKECPPLAMAIALEIKNGNFKEDANIIEFSVVDIAAAIGWNSGVVKYQLKNLEWVQVNGYPKRSPITVSFYDLGFRLKAPGDFTIEEIDDALDILYNRCVKQERTQLIQLQYVFQGLSSVAYNSHVPCCSENFSHDRSDQLKAIIRDYFRNDYPKDLKLEVEESNVSDGDIESDVIALINMYPENNFTGRNVARIFHGISSPNYPAVMWARCKFWRAHSKTDFNRIVQLANSVIVKRRM</sequence>
<dbReference type="VEuPathDB" id="VectorBase:MDOA014773"/>
<evidence type="ECO:0000256" key="5">
    <source>
        <dbReference type="ARBA" id="ARBA00022806"/>
    </source>
</evidence>
<name>A0A9J7CL38_MUSDO</name>
<evidence type="ECO:0000256" key="3">
    <source>
        <dbReference type="ARBA" id="ARBA00022741"/>
    </source>
</evidence>
<dbReference type="InterPro" id="IPR036875">
    <property type="entry name" value="Znf_CCHC_sf"/>
</dbReference>
<dbReference type="GeneID" id="101888987"/>
<evidence type="ECO:0000256" key="6">
    <source>
        <dbReference type="ARBA" id="ARBA00022840"/>
    </source>
</evidence>
<keyword evidence="10" id="KW-0479">Metal-binding</keyword>
<feature type="compositionally biased region" description="Polar residues" evidence="11">
    <location>
        <begin position="1267"/>
        <end position="1286"/>
    </location>
</feature>
<dbReference type="Pfam" id="PF00098">
    <property type="entry name" value="zf-CCHC"/>
    <property type="match status" value="1"/>
</dbReference>
<feature type="compositionally biased region" description="Low complexity" evidence="11">
    <location>
        <begin position="208"/>
        <end position="229"/>
    </location>
</feature>
<dbReference type="InterPro" id="IPR021110">
    <property type="entry name" value="DNA_rep_checkpnt_protein"/>
</dbReference>
<feature type="region of interest" description="Disordered" evidence="11">
    <location>
        <begin position="165"/>
        <end position="229"/>
    </location>
</feature>
<evidence type="ECO:0000256" key="2">
    <source>
        <dbReference type="ARBA" id="ARBA00005446"/>
    </source>
</evidence>
<keyword evidence="3" id="KW-0547">Nucleotide-binding</keyword>
<keyword evidence="7" id="KW-0539">Nucleus</keyword>
<organism evidence="15 16">
    <name type="scientific">Musca domestica</name>
    <name type="common">House fly</name>
    <dbReference type="NCBI Taxonomy" id="7370"/>
    <lineage>
        <taxon>Eukaryota</taxon>
        <taxon>Metazoa</taxon>
        <taxon>Ecdysozoa</taxon>
        <taxon>Arthropoda</taxon>
        <taxon>Hexapoda</taxon>
        <taxon>Insecta</taxon>
        <taxon>Pterygota</taxon>
        <taxon>Neoptera</taxon>
        <taxon>Endopterygota</taxon>
        <taxon>Diptera</taxon>
        <taxon>Brachycera</taxon>
        <taxon>Muscomorpha</taxon>
        <taxon>Muscoidea</taxon>
        <taxon>Muscidae</taxon>
        <taxon>Musca</taxon>
    </lineage>
</organism>
<keyword evidence="4" id="KW-0378">Hydrolase</keyword>
<dbReference type="SMART" id="SM00490">
    <property type="entry name" value="HELICc"/>
    <property type="match status" value="1"/>
</dbReference>
<dbReference type="InterPro" id="IPR001878">
    <property type="entry name" value="Znf_CCHC"/>
</dbReference>
<evidence type="ECO:0000256" key="7">
    <source>
        <dbReference type="ARBA" id="ARBA00023242"/>
    </source>
</evidence>
<keyword evidence="10" id="KW-0862">Zinc</keyword>
<dbReference type="PROSITE" id="PS51192">
    <property type="entry name" value="HELICASE_ATP_BIND_1"/>
    <property type="match status" value="1"/>
</dbReference>
<proteinExistence type="inferred from homology"/>
<evidence type="ECO:0000256" key="4">
    <source>
        <dbReference type="ARBA" id="ARBA00022801"/>
    </source>
</evidence>
<dbReference type="CDD" id="cd22289">
    <property type="entry name" value="RecQL4_SLD2_NTD"/>
    <property type="match status" value="1"/>
</dbReference>
<evidence type="ECO:0000256" key="8">
    <source>
        <dbReference type="ARBA" id="ARBA00034617"/>
    </source>
</evidence>
<dbReference type="CDD" id="cd18018">
    <property type="entry name" value="DEXHc_RecQ4-like"/>
    <property type="match status" value="1"/>
</dbReference>
<dbReference type="SMART" id="SM00487">
    <property type="entry name" value="DEXDc"/>
    <property type="match status" value="1"/>
</dbReference>
<dbReference type="RefSeq" id="XP_005177701.2">
    <property type="nucleotide sequence ID" value="XM_005177644.4"/>
</dbReference>
<evidence type="ECO:0000259" key="13">
    <source>
        <dbReference type="PROSITE" id="PS51192"/>
    </source>
</evidence>
<dbReference type="Pfam" id="PF00270">
    <property type="entry name" value="DEAD"/>
    <property type="match status" value="1"/>
</dbReference>
<dbReference type="SMART" id="SM00343">
    <property type="entry name" value="ZnF_C2HC"/>
    <property type="match status" value="1"/>
</dbReference>
<gene>
    <name evidence="16" type="primary">LOC101888987</name>
</gene>
<feature type="region of interest" description="Disordered" evidence="11">
    <location>
        <begin position="329"/>
        <end position="529"/>
    </location>
</feature>
<evidence type="ECO:0000313" key="16">
    <source>
        <dbReference type="RefSeq" id="XP_005177701.2"/>
    </source>
</evidence>
<feature type="compositionally biased region" description="Basic and acidic residues" evidence="11">
    <location>
        <begin position="353"/>
        <end position="376"/>
    </location>
</feature>
<comment type="similarity">
    <text evidence="2">Belongs to the helicase family. RecQ subfamily.</text>
</comment>
<dbReference type="NCBIfam" id="TIGR00614">
    <property type="entry name" value="recQ_fam"/>
    <property type="match status" value="1"/>
</dbReference>
<feature type="compositionally biased region" description="Basic residues" evidence="11">
    <location>
        <begin position="469"/>
        <end position="486"/>
    </location>
</feature>
<comment type="subcellular location">
    <subcellularLocation>
        <location evidence="1">Nucleus</location>
    </subcellularLocation>
</comment>
<dbReference type="CDD" id="cd18794">
    <property type="entry name" value="SF2_C_RecQ"/>
    <property type="match status" value="1"/>
</dbReference>
<feature type="region of interest" description="Disordered" evidence="11">
    <location>
        <begin position="1265"/>
        <end position="1291"/>
    </location>
</feature>
<dbReference type="EC" id="5.6.2.4" evidence="9"/>
<dbReference type="Pfam" id="PF00271">
    <property type="entry name" value="Helicase_C"/>
    <property type="match status" value="1"/>
</dbReference>
<keyword evidence="10" id="KW-0863">Zinc-finger</keyword>
<evidence type="ECO:0000256" key="10">
    <source>
        <dbReference type="PROSITE-ProRule" id="PRU00047"/>
    </source>
</evidence>
<dbReference type="OrthoDB" id="18781at2759"/>
<feature type="domain" description="Helicase C-terminal" evidence="14">
    <location>
        <begin position="1086"/>
        <end position="1248"/>
    </location>
</feature>
<evidence type="ECO:0000259" key="12">
    <source>
        <dbReference type="PROSITE" id="PS50158"/>
    </source>
</evidence>
<evidence type="ECO:0000256" key="9">
    <source>
        <dbReference type="ARBA" id="ARBA00034808"/>
    </source>
</evidence>
<dbReference type="Gene3D" id="3.40.50.300">
    <property type="entry name" value="P-loop containing nucleotide triphosphate hydrolases"/>
    <property type="match status" value="2"/>
</dbReference>
<dbReference type="Proteomes" id="UP001652621">
    <property type="component" value="Unplaced"/>
</dbReference>
<dbReference type="STRING" id="7370.A0A1I8NG43"/>
<dbReference type="Pfam" id="PF11719">
    <property type="entry name" value="Drc1-Sld2"/>
    <property type="match status" value="1"/>
</dbReference>
<dbReference type="VEuPathDB" id="VectorBase:MDOMA2_014358"/>
<evidence type="ECO:0000259" key="14">
    <source>
        <dbReference type="PROSITE" id="PS51194"/>
    </source>
</evidence>
<dbReference type="SUPFAM" id="SSF52540">
    <property type="entry name" value="P-loop containing nucleoside triphosphate hydrolases"/>
    <property type="match status" value="1"/>
</dbReference>
<protein>
    <recommendedName>
        <fullName evidence="9">DNA 3'-5' helicase</fullName>
        <ecNumber evidence="9">5.6.2.4</ecNumber>
    </recommendedName>
</protein>
<keyword evidence="5" id="KW-0347">Helicase</keyword>
<dbReference type="PANTHER" id="PTHR13710:SF108">
    <property type="entry name" value="ATP-DEPENDENT DNA HELICASE Q4"/>
    <property type="match status" value="1"/>
</dbReference>
<dbReference type="InterPro" id="IPR004589">
    <property type="entry name" value="DNA_helicase_ATP-dep_RecQ"/>
</dbReference>
<feature type="domain" description="CCHC-type" evidence="12">
    <location>
        <begin position="663"/>
        <end position="678"/>
    </location>
</feature>
<dbReference type="InterPro" id="IPR027417">
    <property type="entry name" value="P-loop_NTPase"/>
</dbReference>
<dbReference type="PANTHER" id="PTHR13710">
    <property type="entry name" value="DNA HELICASE RECQ FAMILY MEMBER"/>
    <property type="match status" value="1"/>
</dbReference>
<keyword evidence="15" id="KW-1185">Reference proteome</keyword>
<evidence type="ECO:0000256" key="1">
    <source>
        <dbReference type="ARBA" id="ARBA00004123"/>
    </source>
</evidence>
<feature type="compositionally biased region" description="Basic and acidic residues" evidence="11">
    <location>
        <begin position="165"/>
        <end position="181"/>
    </location>
</feature>
<evidence type="ECO:0000256" key="11">
    <source>
        <dbReference type="SAM" id="MobiDB-lite"/>
    </source>
</evidence>